<dbReference type="GO" id="GO:0005814">
    <property type="term" value="C:centriole"/>
    <property type="evidence" value="ECO:0007669"/>
    <property type="project" value="TreeGrafter"/>
</dbReference>
<feature type="region of interest" description="Disordered" evidence="3">
    <location>
        <begin position="505"/>
        <end position="552"/>
    </location>
</feature>
<dbReference type="SMART" id="SM00717">
    <property type="entry name" value="SANT"/>
    <property type="match status" value="2"/>
</dbReference>
<feature type="domain" description="Myb-like" evidence="4">
    <location>
        <begin position="355"/>
        <end position="406"/>
    </location>
</feature>
<feature type="non-terminal residue" evidence="6">
    <location>
        <position position="1205"/>
    </location>
</feature>
<keyword evidence="1" id="KW-0677">Repeat</keyword>
<dbReference type="Gene3D" id="1.10.10.60">
    <property type="entry name" value="Homeodomain-like"/>
    <property type="match status" value="2"/>
</dbReference>
<dbReference type="GO" id="GO:0005634">
    <property type="term" value="C:nucleus"/>
    <property type="evidence" value="ECO:0007669"/>
    <property type="project" value="UniProtKB-ARBA"/>
</dbReference>
<dbReference type="SUPFAM" id="SSF46689">
    <property type="entry name" value="Homeodomain-like"/>
    <property type="match status" value="1"/>
</dbReference>
<accession>A0A8X7X9F3</accession>
<reference evidence="6 7" key="1">
    <citation type="journal article" date="2021" name="Cell">
        <title>Tracing the genetic footprints of vertebrate landing in non-teleost ray-finned fishes.</title>
        <authorList>
            <person name="Bi X."/>
            <person name="Wang K."/>
            <person name="Yang L."/>
            <person name="Pan H."/>
            <person name="Jiang H."/>
            <person name="Wei Q."/>
            <person name="Fang M."/>
            <person name="Yu H."/>
            <person name="Zhu C."/>
            <person name="Cai Y."/>
            <person name="He Y."/>
            <person name="Gan X."/>
            <person name="Zeng H."/>
            <person name="Yu D."/>
            <person name="Zhu Y."/>
            <person name="Jiang H."/>
            <person name="Qiu Q."/>
            <person name="Yang H."/>
            <person name="Zhang Y.E."/>
            <person name="Wang W."/>
            <person name="Zhu M."/>
            <person name="He S."/>
            <person name="Zhang G."/>
        </authorList>
    </citation>
    <scope>NUCLEOTIDE SEQUENCE [LARGE SCALE GENOMIC DNA]</scope>
    <source>
        <strain evidence="6">Bchr_013</strain>
    </source>
</reference>
<dbReference type="InterPro" id="IPR055458">
    <property type="entry name" value="IFT52_GIFT"/>
</dbReference>
<dbReference type="InterPro" id="IPR001005">
    <property type="entry name" value="SANT/Myb"/>
</dbReference>
<dbReference type="Proteomes" id="UP000886611">
    <property type="component" value="Unassembled WGS sequence"/>
</dbReference>
<dbReference type="GO" id="GO:0042073">
    <property type="term" value="P:intraciliary transport"/>
    <property type="evidence" value="ECO:0007669"/>
    <property type="project" value="TreeGrafter"/>
</dbReference>
<dbReference type="Pfam" id="PF13921">
    <property type="entry name" value="Myb_DNA-bind_6"/>
    <property type="match status" value="1"/>
</dbReference>
<feature type="compositionally biased region" description="Low complexity" evidence="3">
    <location>
        <begin position="511"/>
        <end position="528"/>
    </location>
</feature>
<proteinExistence type="predicted"/>
<feature type="non-terminal residue" evidence="6">
    <location>
        <position position="1"/>
    </location>
</feature>
<dbReference type="InterPro" id="IPR008906">
    <property type="entry name" value="HATC_C_dom"/>
</dbReference>
<comment type="caution">
    <text evidence="6">The sequence shown here is derived from an EMBL/GenBank/DDBJ whole genome shotgun (WGS) entry which is preliminary data.</text>
</comment>
<dbReference type="SUPFAM" id="SSF53098">
    <property type="entry name" value="Ribonuclease H-like"/>
    <property type="match status" value="1"/>
</dbReference>
<dbReference type="GO" id="GO:0005929">
    <property type="term" value="C:cilium"/>
    <property type="evidence" value="ECO:0007669"/>
    <property type="project" value="TreeGrafter"/>
</dbReference>
<sequence>MRNITCIVWHYGHVVQFPEDDQAHSILIVENLSSWIRSRGLPRNTRPRQVNMEKEQRNTIVFNASKQELFTASNGYKLMQKRLRSNWKIQSFKEEISDEKLNGVKLWITAGPREKFTAAEFGVLKRYLDNGGGIMVLLGEGGELKYDTNINFLLEEFGIMVNNDAVIRNVYYKYFHPKEALVSNGVLNREISRAAGKAVTGIIDDDNTRNDSQALTFVYPYGATLNVMKPAVAVLSTGSVCFPLNRPVLAFYEAKISDYKMLPNVGQLSEHLRVCLQEGDENPRDFTSLFDMTLFNLSTTGLPQVINEENEEMICQDTDSDVPDQRDSGKVKVKWTQEENRSDQQCQHRWMKVLNPELIKGPWTKEEDEKVIELVKQYGTKQWAVIAKHLKGRLGKQCRERWHNHLNPEVKKSSWTAEEDRIIYQAHRMLGNRWAEIAKLLPGRTDNAVKNHWNSTIKRKAETGFFENTDDAPLNVRIPVDEGNLTELQEEEKEANMDAEQETIAVEQDNPSTLLPPSSSTPAKKSTSGAEVSSTPSSMKNVKLEGSESEDACPNRWVVDGSGFLLPTPVPALKEALELIEVTRQNDALQGHKEKLQIKKRLTVERIKSECCPTVPSVSNVRNGCSPNSTHSRQKSITQAILRMIAEDMLPLNFVEGAGFRNLMTIVEPRYPHLSQRTIGLKLYDQVEKIFKPSVIKELKKCMSYEVADAVIHTTVDVWSSRKKDQIIGVRFHYFDDEWNIRHPTVAVRHVCRKNVNTAVAQELESVFLSYGLFPQNIGYVVTGDAKNAIAEHDLFCDYRVICSGWSNNPVEEEVINFLNDVLPPEDECLDIHIGTHLCCFTYILHLIIKDALKASRAVQHVLSQMYNMASFFCRSAYWIEVLASECDLTLALPSSEQHCCWNFTFDTVRKLAHEPVWKAVMKLVSQAHIKAKDASTVPPVVRAKREQVLDIIGLLEPFEEATRVLQTEEVTFSLIIPSLIKLDKALENRETQFSSFCKALRTGLQSKFQALLQHRDLILATVVDPRFKLQPFEQPMQENGTSFLVVCSRCKAKAIVESAIRDFEFRGSKDDDTKQDITEDVGDNPTVANNFCTNRKRKPRGYFFQPCAKTFKMSELDLYLNEGLLDWDTSPQSFWRDEARFPQLRNIARKLLAIPATSGGFRRLFPIAGCVTRAHKNKLPPHTTERLILFREAVRCGEHEGWRT</sequence>
<evidence type="ECO:0000256" key="1">
    <source>
        <dbReference type="ARBA" id="ARBA00022737"/>
    </source>
</evidence>
<evidence type="ECO:0000259" key="4">
    <source>
        <dbReference type="PROSITE" id="PS50090"/>
    </source>
</evidence>
<dbReference type="CDD" id="cd00167">
    <property type="entry name" value="SANT"/>
    <property type="match status" value="2"/>
</dbReference>
<evidence type="ECO:0000313" key="7">
    <source>
        <dbReference type="Proteomes" id="UP000886611"/>
    </source>
</evidence>
<dbReference type="InterPro" id="IPR055460">
    <property type="entry name" value="IFT52_central"/>
</dbReference>
<protein>
    <submittedName>
        <fullName evidence="6">IFT52 protein</fullName>
    </submittedName>
</protein>
<dbReference type="InterPro" id="IPR009057">
    <property type="entry name" value="Homeodomain-like_sf"/>
</dbReference>
<dbReference type="GO" id="GO:0003677">
    <property type="term" value="F:DNA binding"/>
    <property type="evidence" value="ECO:0007669"/>
    <property type="project" value="UniProtKB-KW"/>
</dbReference>
<feature type="compositionally biased region" description="Polar residues" evidence="3">
    <location>
        <begin position="529"/>
        <end position="540"/>
    </location>
</feature>
<evidence type="ECO:0000259" key="5">
    <source>
        <dbReference type="PROSITE" id="PS51294"/>
    </source>
</evidence>
<name>A0A8X7X9F3_POLSE</name>
<dbReference type="EMBL" id="JAATIS010003638">
    <property type="protein sequence ID" value="KAG2464032.1"/>
    <property type="molecule type" value="Genomic_DNA"/>
</dbReference>
<keyword evidence="2" id="KW-0238">DNA-binding</keyword>
<dbReference type="FunFam" id="1.10.10.60:FF:000010">
    <property type="entry name" value="Transcriptional activator Myb isoform A"/>
    <property type="match status" value="1"/>
</dbReference>
<evidence type="ECO:0000313" key="6">
    <source>
        <dbReference type="EMBL" id="KAG2464032.1"/>
    </source>
</evidence>
<dbReference type="GO" id="GO:0046983">
    <property type="term" value="F:protein dimerization activity"/>
    <property type="evidence" value="ECO:0007669"/>
    <property type="project" value="InterPro"/>
</dbReference>
<dbReference type="Pfam" id="PF23355">
    <property type="entry name" value="IFT52_GIFT"/>
    <property type="match status" value="1"/>
</dbReference>
<evidence type="ECO:0000256" key="2">
    <source>
        <dbReference type="ARBA" id="ARBA00023125"/>
    </source>
</evidence>
<feature type="domain" description="HTH myb-type" evidence="5">
    <location>
        <begin position="355"/>
        <end position="410"/>
    </location>
</feature>
<dbReference type="Pfam" id="PF23352">
    <property type="entry name" value="IFT52_central"/>
    <property type="match status" value="1"/>
</dbReference>
<feature type="domain" description="Myb-like" evidence="4">
    <location>
        <begin position="407"/>
        <end position="457"/>
    </location>
</feature>
<feature type="domain" description="HTH myb-type" evidence="5">
    <location>
        <begin position="411"/>
        <end position="461"/>
    </location>
</feature>
<dbReference type="InterPro" id="IPR017930">
    <property type="entry name" value="Myb_dom"/>
</dbReference>
<dbReference type="AlphaFoldDB" id="A0A8X7X9F3"/>
<dbReference type="GO" id="GO:0030992">
    <property type="term" value="C:intraciliary transport particle B"/>
    <property type="evidence" value="ECO:0007669"/>
    <property type="project" value="TreeGrafter"/>
</dbReference>
<dbReference type="InterPro" id="IPR039975">
    <property type="entry name" value="IFT52"/>
</dbReference>
<evidence type="ECO:0000256" key="3">
    <source>
        <dbReference type="SAM" id="MobiDB-lite"/>
    </source>
</evidence>
<dbReference type="PROSITE" id="PS50090">
    <property type="entry name" value="MYB_LIKE"/>
    <property type="match status" value="2"/>
</dbReference>
<dbReference type="PANTHER" id="PTHR12969:SF7">
    <property type="entry name" value="INTRAFLAGELLAR TRANSPORT PROTEIN 52 HOMOLOG"/>
    <property type="match status" value="1"/>
</dbReference>
<organism evidence="6 7">
    <name type="scientific">Polypterus senegalus</name>
    <name type="common">Senegal bichir</name>
    <dbReference type="NCBI Taxonomy" id="55291"/>
    <lineage>
        <taxon>Eukaryota</taxon>
        <taxon>Metazoa</taxon>
        <taxon>Chordata</taxon>
        <taxon>Craniata</taxon>
        <taxon>Vertebrata</taxon>
        <taxon>Euteleostomi</taxon>
        <taxon>Actinopterygii</taxon>
        <taxon>Polypteriformes</taxon>
        <taxon>Polypteridae</taxon>
        <taxon>Polypterus</taxon>
    </lineage>
</organism>
<keyword evidence="7" id="KW-1185">Reference proteome</keyword>
<dbReference type="GO" id="GO:0060271">
    <property type="term" value="P:cilium assembly"/>
    <property type="evidence" value="ECO:0007669"/>
    <property type="project" value="TreeGrafter"/>
</dbReference>
<dbReference type="InterPro" id="IPR012337">
    <property type="entry name" value="RNaseH-like_sf"/>
</dbReference>
<dbReference type="SUPFAM" id="SSF140996">
    <property type="entry name" value="Hermes dimerisation domain"/>
    <property type="match status" value="1"/>
</dbReference>
<dbReference type="PANTHER" id="PTHR12969">
    <property type="entry name" value="NGD5/OSM-6/IFT52"/>
    <property type="match status" value="1"/>
</dbReference>
<dbReference type="PROSITE" id="PS51294">
    <property type="entry name" value="HTH_MYB"/>
    <property type="match status" value="2"/>
</dbReference>
<gene>
    <name evidence="6" type="primary">Ift52</name>
    <name evidence="6" type="ORF">GTO96_0003875</name>
</gene>
<dbReference type="Pfam" id="PF05699">
    <property type="entry name" value="Dimer_Tnp_hAT"/>
    <property type="match status" value="1"/>
</dbReference>